<organism evidence="1 2">
    <name type="scientific">Nocardia flavorosea</name>
    <dbReference type="NCBI Taxonomy" id="53429"/>
    <lineage>
        <taxon>Bacteria</taxon>
        <taxon>Bacillati</taxon>
        <taxon>Actinomycetota</taxon>
        <taxon>Actinomycetes</taxon>
        <taxon>Mycobacteriales</taxon>
        <taxon>Nocardiaceae</taxon>
        <taxon>Nocardia</taxon>
    </lineage>
</organism>
<proteinExistence type="predicted"/>
<evidence type="ECO:0000313" key="2">
    <source>
        <dbReference type="Proteomes" id="UP000570678"/>
    </source>
</evidence>
<protein>
    <submittedName>
        <fullName evidence="1">Uncharacterized protein</fullName>
    </submittedName>
</protein>
<evidence type="ECO:0000313" key="1">
    <source>
        <dbReference type="EMBL" id="NKY59831.1"/>
    </source>
</evidence>
<dbReference type="AlphaFoldDB" id="A0A846YQ42"/>
<gene>
    <name evidence="1" type="ORF">HGA15_27525</name>
</gene>
<comment type="caution">
    <text evidence="1">The sequence shown here is derived from an EMBL/GenBank/DDBJ whole genome shotgun (WGS) entry which is preliminary data.</text>
</comment>
<dbReference type="RefSeq" id="WP_062976869.1">
    <property type="nucleotide sequence ID" value="NZ_JAAXOT010000018.1"/>
</dbReference>
<accession>A0A846YQ42</accession>
<sequence length="125" mass="13245">MATAYFGDPADVIAAATEGYGLHGELEGYLSSWMGLKDDYQAAVNGNETGKQIQLTMQAAYDSGKRLAGTMQQILDTLKETGVKVDGMDLEMAAQIKFDDAIAANDLGSNTQSLGTNGKLDLNAF</sequence>
<dbReference type="Proteomes" id="UP000570678">
    <property type="component" value="Unassembled WGS sequence"/>
</dbReference>
<reference evidence="1 2" key="1">
    <citation type="submission" date="2020-04" db="EMBL/GenBank/DDBJ databases">
        <title>MicrobeNet Type strains.</title>
        <authorList>
            <person name="Nicholson A.C."/>
        </authorList>
    </citation>
    <scope>NUCLEOTIDE SEQUENCE [LARGE SCALE GENOMIC DNA]</scope>
    <source>
        <strain evidence="1 2">JCM 3332</strain>
    </source>
</reference>
<name>A0A846YQ42_9NOCA</name>
<dbReference type="EMBL" id="JAAXOT010000018">
    <property type="protein sequence ID" value="NKY59831.1"/>
    <property type="molecule type" value="Genomic_DNA"/>
</dbReference>
<keyword evidence="2" id="KW-1185">Reference proteome</keyword>